<keyword evidence="3" id="KW-1185">Reference proteome</keyword>
<keyword evidence="1" id="KW-0812">Transmembrane</keyword>
<keyword evidence="1" id="KW-0472">Membrane</keyword>
<evidence type="ECO:0000313" key="3">
    <source>
        <dbReference type="Proteomes" id="UP000053593"/>
    </source>
</evidence>
<dbReference type="Proteomes" id="UP000053593">
    <property type="component" value="Unassembled WGS sequence"/>
</dbReference>
<sequence>MQLFRIPSSTVLRAIYTERLCLLVLTLVMADRWCLIFTIMALRTCLAGHSRHNRDSDDTCYVFHLGYTRSFSFMYAYSRCSWPYLARVLPTLVLSSNCYCLSALWSPFQLFRIPLFHSRLFRYLCICYVHL</sequence>
<organism evidence="2 3">
    <name type="scientific">Collybiopsis luxurians FD-317 M1</name>
    <dbReference type="NCBI Taxonomy" id="944289"/>
    <lineage>
        <taxon>Eukaryota</taxon>
        <taxon>Fungi</taxon>
        <taxon>Dikarya</taxon>
        <taxon>Basidiomycota</taxon>
        <taxon>Agaricomycotina</taxon>
        <taxon>Agaricomycetes</taxon>
        <taxon>Agaricomycetidae</taxon>
        <taxon>Agaricales</taxon>
        <taxon>Marasmiineae</taxon>
        <taxon>Omphalotaceae</taxon>
        <taxon>Collybiopsis</taxon>
        <taxon>Collybiopsis luxurians</taxon>
    </lineage>
</organism>
<dbReference type="HOGENOM" id="CLU_1927857_0_0_1"/>
<protein>
    <submittedName>
        <fullName evidence="2">Uncharacterized protein</fullName>
    </submittedName>
</protein>
<evidence type="ECO:0000256" key="1">
    <source>
        <dbReference type="SAM" id="Phobius"/>
    </source>
</evidence>
<reference evidence="2 3" key="1">
    <citation type="submission" date="2014-04" db="EMBL/GenBank/DDBJ databases">
        <title>Evolutionary Origins and Diversification of the Mycorrhizal Mutualists.</title>
        <authorList>
            <consortium name="DOE Joint Genome Institute"/>
            <consortium name="Mycorrhizal Genomics Consortium"/>
            <person name="Kohler A."/>
            <person name="Kuo A."/>
            <person name="Nagy L.G."/>
            <person name="Floudas D."/>
            <person name="Copeland A."/>
            <person name="Barry K.W."/>
            <person name="Cichocki N."/>
            <person name="Veneault-Fourrey C."/>
            <person name="LaButti K."/>
            <person name="Lindquist E.A."/>
            <person name="Lipzen A."/>
            <person name="Lundell T."/>
            <person name="Morin E."/>
            <person name="Murat C."/>
            <person name="Riley R."/>
            <person name="Ohm R."/>
            <person name="Sun H."/>
            <person name="Tunlid A."/>
            <person name="Henrissat B."/>
            <person name="Grigoriev I.V."/>
            <person name="Hibbett D.S."/>
            <person name="Martin F."/>
        </authorList>
    </citation>
    <scope>NUCLEOTIDE SEQUENCE [LARGE SCALE GENOMIC DNA]</scope>
    <source>
        <strain evidence="2 3">FD-317 M1</strain>
    </source>
</reference>
<gene>
    <name evidence="2" type="ORF">GYMLUDRAFT_590777</name>
</gene>
<dbReference type="AlphaFoldDB" id="A0A0D0CXZ7"/>
<feature type="transmembrane region" description="Helical" evidence="1">
    <location>
        <begin position="20"/>
        <end position="42"/>
    </location>
</feature>
<keyword evidence="1" id="KW-1133">Transmembrane helix</keyword>
<dbReference type="EMBL" id="KN834772">
    <property type="protein sequence ID" value="KIK61178.1"/>
    <property type="molecule type" value="Genomic_DNA"/>
</dbReference>
<accession>A0A0D0CXZ7</accession>
<proteinExistence type="predicted"/>
<name>A0A0D0CXZ7_9AGAR</name>
<evidence type="ECO:0000313" key="2">
    <source>
        <dbReference type="EMBL" id="KIK61178.1"/>
    </source>
</evidence>